<keyword evidence="1" id="KW-1133">Transmembrane helix</keyword>
<keyword evidence="1" id="KW-0812">Transmembrane</keyword>
<dbReference type="EnsemblMetazoa" id="CJA31925.1">
    <property type="protein sequence ID" value="CJA31925.1"/>
    <property type="gene ID" value="WBGene00207772"/>
</dbReference>
<evidence type="ECO:0000313" key="3">
    <source>
        <dbReference type="Proteomes" id="UP000005237"/>
    </source>
</evidence>
<reference evidence="2" key="2">
    <citation type="submission" date="2022-06" db="UniProtKB">
        <authorList>
            <consortium name="EnsemblMetazoa"/>
        </authorList>
    </citation>
    <scope>IDENTIFICATION</scope>
    <source>
        <strain evidence="2">DF5081</strain>
    </source>
</reference>
<feature type="transmembrane region" description="Helical" evidence="1">
    <location>
        <begin position="12"/>
        <end position="35"/>
    </location>
</feature>
<accession>A0A8R1IFM5</accession>
<keyword evidence="1" id="KW-0472">Membrane</keyword>
<dbReference type="Proteomes" id="UP000005237">
    <property type="component" value="Unassembled WGS sequence"/>
</dbReference>
<name>A0A8R1IFM5_CAEJA</name>
<reference evidence="3" key="1">
    <citation type="submission" date="2010-08" db="EMBL/GenBank/DDBJ databases">
        <authorList>
            <consortium name="Caenorhabditis japonica Sequencing Consortium"/>
            <person name="Wilson R.K."/>
        </authorList>
    </citation>
    <scope>NUCLEOTIDE SEQUENCE [LARGE SCALE GENOMIC DNA]</scope>
    <source>
        <strain evidence="3">DF5081</strain>
    </source>
</reference>
<dbReference type="AlphaFoldDB" id="A0A8R1IFM5"/>
<sequence>VPPLSEKQKPLTTFSLGLFIGMSIILLLAILLTWWASPGRPDEPKWVAVRLFRGPLLLFFSIFLCGVNMAGWAENFLAEATLLFGSSPSSIYRTACNRAAELKGP</sequence>
<protein>
    <submittedName>
        <fullName evidence="2">Uncharacterized protein</fullName>
    </submittedName>
</protein>
<organism evidence="2 3">
    <name type="scientific">Caenorhabditis japonica</name>
    <dbReference type="NCBI Taxonomy" id="281687"/>
    <lineage>
        <taxon>Eukaryota</taxon>
        <taxon>Metazoa</taxon>
        <taxon>Ecdysozoa</taxon>
        <taxon>Nematoda</taxon>
        <taxon>Chromadorea</taxon>
        <taxon>Rhabditida</taxon>
        <taxon>Rhabditina</taxon>
        <taxon>Rhabditomorpha</taxon>
        <taxon>Rhabditoidea</taxon>
        <taxon>Rhabditidae</taxon>
        <taxon>Peloderinae</taxon>
        <taxon>Caenorhabditis</taxon>
    </lineage>
</organism>
<evidence type="ECO:0000313" key="2">
    <source>
        <dbReference type="EnsemblMetazoa" id="CJA31925.1"/>
    </source>
</evidence>
<keyword evidence="3" id="KW-1185">Reference proteome</keyword>
<proteinExistence type="predicted"/>
<evidence type="ECO:0000256" key="1">
    <source>
        <dbReference type="SAM" id="Phobius"/>
    </source>
</evidence>
<feature type="transmembrane region" description="Helical" evidence="1">
    <location>
        <begin position="56"/>
        <end position="73"/>
    </location>
</feature>